<evidence type="ECO:0000256" key="7">
    <source>
        <dbReference type="ARBA" id="ARBA00023004"/>
    </source>
</evidence>
<evidence type="ECO:0000256" key="9">
    <source>
        <dbReference type="ARBA" id="ARBA00023136"/>
    </source>
</evidence>
<evidence type="ECO:0000313" key="12">
    <source>
        <dbReference type="Proteomes" id="UP000284178"/>
    </source>
</evidence>
<dbReference type="Gene3D" id="1.10.15.40">
    <property type="entry name" value="Electron transport complex subunit B, putative Fe-S cluster"/>
    <property type="match status" value="1"/>
</dbReference>
<keyword evidence="9" id="KW-0472">Membrane</keyword>
<evidence type="ECO:0000256" key="6">
    <source>
        <dbReference type="ARBA" id="ARBA00022982"/>
    </source>
</evidence>
<dbReference type="PANTHER" id="PTHR43560">
    <property type="entry name" value="ION-TRANSLOCATING OXIDOREDUCTASE COMPLEX SUBUNIT B"/>
    <property type="match status" value="1"/>
</dbReference>
<keyword evidence="4" id="KW-0677">Repeat</keyword>
<dbReference type="PROSITE" id="PS51656">
    <property type="entry name" value="4FE4S"/>
    <property type="match status" value="1"/>
</dbReference>
<dbReference type="RefSeq" id="WP_072684000.1">
    <property type="nucleotide sequence ID" value="NZ_CABJCV010000009.1"/>
</dbReference>
<evidence type="ECO:0000256" key="5">
    <source>
        <dbReference type="ARBA" id="ARBA00022967"/>
    </source>
</evidence>
<accession>A0A412G1C2</accession>
<keyword evidence="8" id="KW-0411">Iron-sulfur</keyword>
<dbReference type="GO" id="GO:0051539">
    <property type="term" value="F:4 iron, 4 sulfur cluster binding"/>
    <property type="evidence" value="ECO:0007669"/>
    <property type="project" value="UniProtKB-KW"/>
</dbReference>
<evidence type="ECO:0000256" key="8">
    <source>
        <dbReference type="ARBA" id="ARBA00023014"/>
    </source>
</evidence>
<protein>
    <submittedName>
        <fullName evidence="11">RnfABCDGE type electron transport complex subunit B</fullName>
    </submittedName>
</protein>
<comment type="caution">
    <text evidence="11">The sequence shown here is derived from an EMBL/GenBank/DDBJ whole genome shotgun (WGS) entry which is preliminary data.</text>
</comment>
<reference evidence="11 12" key="1">
    <citation type="submission" date="2018-08" db="EMBL/GenBank/DDBJ databases">
        <title>A genome reference for cultivated species of the human gut microbiota.</title>
        <authorList>
            <person name="Zou Y."/>
            <person name="Xue W."/>
            <person name="Luo G."/>
        </authorList>
    </citation>
    <scope>NUCLEOTIDE SEQUENCE [LARGE SCALE GENOMIC DNA]</scope>
    <source>
        <strain evidence="11 12">AF24-29</strain>
    </source>
</reference>
<keyword evidence="1" id="KW-0813">Transport</keyword>
<keyword evidence="7" id="KW-0408">Iron</keyword>
<evidence type="ECO:0000259" key="10">
    <source>
        <dbReference type="PROSITE" id="PS51656"/>
    </source>
</evidence>
<keyword evidence="5" id="KW-1278">Translocase</keyword>
<gene>
    <name evidence="11" type="ORF">DWY25_09105</name>
</gene>
<proteinExistence type="predicted"/>
<evidence type="ECO:0000256" key="4">
    <source>
        <dbReference type="ARBA" id="ARBA00022737"/>
    </source>
</evidence>
<keyword evidence="3" id="KW-0479">Metal-binding</keyword>
<dbReference type="GO" id="GO:0009055">
    <property type="term" value="F:electron transfer activity"/>
    <property type="evidence" value="ECO:0007669"/>
    <property type="project" value="InterPro"/>
</dbReference>
<dbReference type="PANTHER" id="PTHR43560:SF1">
    <property type="entry name" value="ION-TRANSLOCATING OXIDOREDUCTASE COMPLEX SUBUNIT B"/>
    <property type="match status" value="1"/>
</dbReference>
<organism evidence="11 12">
    <name type="scientific">Holdemania filiformis</name>
    <dbReference type="NCBI Taxonomy" id="61171"/>
    <lineage>
        <taxon>Bacteria</taxon>
        <taxon>Bacillati</taxon>
        <taxon>Bacillota</taxon>
        <taxon>Erysipelotrichia</taxon>
        <taxon>Erysipelotrichales</taxon>
        <taxon>Erysipelotrichaceae</taxon>
        <taxon>Holdemania</taxon>
    </lineage>
</organism>
<evidence type="ECO:0000256" key="2">
    <source>
        <dbReference type="ARBA" id="ARBA00022485"/>
    </source>
</evidence>
<evidence type="ECO:0000256" key="3">
    <source>
        <dbReference type="ARBA" id="ARBA00022723"/>
    </source>
</evidence>
<dbReference type="Proteomes" id="UP000284178">
    <property type="component" value="Unassembled WGS sequence"/>
</dbReference>
<dbReference type="GeneID" id="83015558"/>
<evidence type="ECO:0000313" key="11">
    <source>
        <dbReference type="EMBL" id="RGR74224.1"/>
    </source>
</evidence>
<dbReference type="GO" id="GO:0046872">
    <property type="term" value="F:metal ion binding"/>
    <property type="evidence" value="ECO:0007669"/>
    <property type="project" value="UniProtKB-KW"/>
</dbReference>
<feature type="domain" description="4Fe-4S" evidence="10">
    <location>
        <begin position="29"/>
        <end position="89"/>
    </location>
</feature>
<keyword evidence="12" id="KW-1185">Reference proteome</keyword>
<sequence length="102" mass="10456">MITAIIMMFVVGAVLGLILGIASNVFKVEVDERVEKVTAMLPGYNCGSCGFAGCSGMAEAMVAGEVATASACKPSKPDARAKIVEYLTTTPGPDGNTINIKA</sequence>
<dbReference type="EMBL" id="QRUP01000009">
    <property type="protein sequence ID" value="RGR74224.1"/>
    <property type="molecule type" value="Genomic_DNA"/>
</dbReference>
<keyword evidence="2" id="KW-0004">4Fe-4S</keyword>
<dbReference type="InterPro" id="IPR010207">
    <property type="entry name" value="Elect_transpt_cplx_RnfB/RsxB"/>
</dbReference>
<dbReference type="AlphaFoldDB" id="A0A412G1C2"/>
<dbReference type="NCBIfam" id="TIGR01944">
    <property type="entry name" value="rnfB"/>
    <property type="match status" value="1"/>
</dbReference>
<keyword evidence="6" id="KW-0249">Electron transport</keyword>
<dbReference type="Pfam" id="PF04060">
    <property type="entry name" value="FeS"/>
    <property type="match status" value="1"/>
</dbReference>
<name>A0A412G1C2_9FIRM</name>
<dbReference type="InterPro" id="IPR050395">
    <property type="entry name" value="4Fe4S_Ferredoxin_RnfB"/>
</dbReference>
<evidence type="ECO:0000256" key="1">
    <source>
        <dbReference type="ARBA" id="ARBA00022448"/>
    </source>
</evidence>
<dbReference type="InterPro" id="IPR007202">
    <property type="entry name" value="4Fe-4S_dom"/>
</dbReference>